<keyword evidence="5 7" id="KW-1133">Transmembrane helix</keyword>
<gene>
    <name evidence="9" type="ORF">C7450_102502</name>
</gene>
<feature type="transmembrane region" description="Helical" evidence="7">
    <location>
        <begin position="124"/>
        <end position="143"/>
    </location>
</feature>
<evidence type="ECO:0000256" key="5">
    <source>
        <dbReference type="ARBA" id="ARBA00022989"/>
    </source>
</evidence>
<dbReference type="PANTHER" id="PTHR30151">
    <property type="entry name" value="ALKANE SULFONATE ABC TRANSPORTER-RELATED, MEMBRANE SUBUNIT"/>
    <property type="match status" value="1"/>
</dbReference>
<keyword evidence="4 7" id="KW-0812">Transmembrane</keyword>
<evidence type="ECO:0000256" key="1">
    <source>
        <dbReference type="ARBA" id="ARBA00004651"/>
    </source>
</evidence>
<feature type="domain" description="ABC transmembrane type-1" evidence="8">
    <location>
        <begin position="58"/>
        <end position="238"/>
    </location>
</feature>
<dbReference type="GO" id="GO:0005886">
    <property type="term" value="C:plasma membrane"/>
    <property type="evidence" value="ECO:0007669"/>
    <property type="project" value="UniProtKB-SubCell"/>
</dbReference>
<evidence type="ECO:0000313" key="9">
    <source>
        <dbReference type="EMBL" id="PXW63584.1"/>
    </source>
</evidence>
<evidence type="ECO:0000256" key="4">
    <source>
        <dbReference type="ARBA" id="ARBA00022692"/>
    </source>
</evidence>
<protein>
    <submittedName>
        <fullName evidence="9">NitT/TauT family transport system permease protein</fullName>
    </submittedName>
</protein>
<dbReference type="PANTHER" id="PTHR30151:SF20">
    <property type="entry name" value="ABC TRANSPORTER PERMEASE PROTEIN HI_0355-RELATED"/>
    <property type="match status" value="1"/>
</dbReference>
<reference evidence="9 10" key="1">
    <citation type="submission" date="2018-05" db="EMBL/GenBank/DDBJ databases">
        <title>Genomic Encyclopedia of Type Strains, Phase IV (KMG-IV): sequencing the most valuable type-strain genomes for metagenomic binning, comparative biology and taxonomic classification.</title>
        <authorList>
            <person name="Goeker M."/>
        </authorList>
    </citation>
    <scope>NUCLEOTIDE SEQUENCE [LARGE SCALE GENOMIC DNA]</scope>
    <source>
        <strain evidence="9 10">DSM 6462</strain>
    </source>
</reference>
<comment type="similarity">
    <text evidence="7">Belongs to the binding-protein-dependent transport system permease family.</text>
</comment>
<dbReference type="GO" id="GO:0055085">
    <property type="term" value="P:transmembrane transport"/>
    <property type="evidence" value="ECO:0007669"/>
    <property type="project" value="InterPro"/>
</dbReference>
<sequence>MDRFRIPTSLDGPIVGLLILIVWETGVRIGGVPAYLLPPPSAIAQRLFTDWDQLLYHFAATTLEVVIGFVLAIVVSIPLAALLAQIRIFERMLYPVLVASQTIPKVAIAPLLVVWFGFGLMPKVLIAFLICFFPIVVDSLVGFRSAPKEVSWLARSMGASRWQTFVNFQVPAALPHIFAGVKVASTLAIVGAIVGEFVAADRGLGYQLIVANGALDVTLSFTVLVVLSLMGVALFALVDRVERWALPWHVSQRLKHGGSP</sequence>
<evidence type="ECO:0000256" key="7">
    <source>
        <dbReference type="RuleBase" id="RU363032"/>
    </source>
</evidence>
<dbReference type="SUPFAM" id="SSF161098">
    <property type="entry name" value="MetI-like"/>
    <property type="match status" value="1"/>
</dbReference>
<evidence type="ECO:0000259" key="8">
    <source>
        <dbReference type="PROSITE" id="PS50928"/>
    </source>
</evidence>
<dbReference type="PROSITE" id="PS50928">
    <property type="entry name" value="ABC_TM1"/>
    <property type="match status" value="1"/>
</dbReference>
<dbReference type="InterPro" id="IPR000515">
    <property type="entry name" value="MetI-like"/>
</dbReference>
<keyword evidence="6 7" id="KW-0472">Membrane</keyword>
<keyword evidence="10" id="KW-1185">Reference proteome</keyword>
<evidence type="ECO:0000256" key="3">
    <source>
        <dbReference type="ARBA" id="ARBA00022475"/>
    </source>
</evidence>
<proteinExistence type="inferred from homology"/>
<dbReference type="Pfam" id="PF00528">
    <property type="entry name" value="BPD_transp_1"/>
    <property type="match status" value="1"/>
</dbReference>
<feature type="transmembrane region" description="Helical" evidence="7">
    <location>
        <begin position="56"/>
        <end position="84"/>
    </location>
</feature>
<dbReference type="RefSeq" id="WP_110373710.1">
    <property type="nucleotide sequence ID" value="NZ_JAHBRY010000002.1"/>
</dbReference>
<evidence type="ECO:0000313" key="10">
    <source>
        <dbReference type="Proteomes" id="UP000248021"/>
    </source>
</evidence>
<feature type="transmembrane region" description="Helical" evidence="7">
    <location>
        <begin position="12"/>
        <end position="36"/>
    </location>
</feature>
<organism evidence="9 10">
    <name type="scientific">Chelatococcus asaccharovorans</name>
    <dbReference type="NCBI Taxonomy" id="28210"/>
    <lineage>
        <taxon>Bacteria</taxon>
        <taxon>Pseudomonadati</taxon>
        <taxon>Pseudomonadota</taxon>
        <taxon>Alphaproteobacteria</taxon>
        <taxon>Hyphomicrobiales</taxon>
        <taxon>Chelatococcaceae</taxon>
        <taxon>Chelatococcus</taxon>
    </lineage>
</organism>
<evidence type="ECO:0000256" key="2">
    <source>
        <dbReference type="ARBA" id="ARBA00022448"/>
    </source>
</evidence>
<dbReference type="CDD" id="cd06261">
    <property type="entry name" value="TM_PBP2"/>
    <property type="match status" value="1"/>
</dbReference>
<keyword evidence="2 7" id="KW-0813">Transport</keyword>
<feature type="transmembrane region" description="Helical" evidence="7">
    <location>
        <begin position="214"/>
        <end position="238"/>
    </location>
</feature>
<keyword evidence="3" id="KW-1003">Cell membrane</keyword>
<dbReference type="EMBL" id="QJJK01000002">
    <property type="protein sequence ID" value="PXW63584.1"/>
    <property type="molecule type" value="Genomic_DNA"/>
</dbReference>
<accession>A0A2V3UF34</accession>
<dbReference type="Proteomes" id="UP000248021">
    <property type="component" value="Unassembled WGS sequence"/>
</dbReference>
<feature type="transmembrane region" description="Helical" evidence="7">
    <location>
        <begin position="164"/>
        <end position="194"/>
    </location>
</feature>
<dbReference type="OrthoDB" id="9786495at2"/>
<feature type="transmembrane region" description="Helical" evidence="7">
    <location>
        <begin position="96"/>
        <end position="118"/>
    </location>
</feature>
<dbReference type="InterPro" id="IPR035906">
    <property type="entry name" value="MetI-like_sf"/>
</dbReference>
<evidence type="ECO:0000256" key="6">
    <source>
        <dbReference type="ARBA" id="ARBA00023136"/>
    </source>
</evidence>
<comment type="caution">
    <text evidence="9">The sequence shown here is derived from an EMBL/GenBank/DDBJ whole genome shotgun (WGS) entry which is preliminary data.</text>
</comment>
<dbReference type="Gene3D" id="1.10.3720.10">
    <property type="entry name" value="MetI-like"/>
    <property type="match status" value="1"/>
</dbReference>
<comment type="subcellular location">
    <subcellularLocation>
        <location evidence="1 7">Cell membrane</location>
        <topology evidence="1 7">Multi-pass membrane protein</topology>
    </subcellularLocation>
</comment>
<dbReference type="AlphaFoldDB" id="A0A2V3UF34"/>
<name>A0A2V3UF34_9HYPH</name>